<dbReference type="OrthoDB" id="5987198at2759"/>
<dbReference type="PROSITE" id="PS50011">
    <property type="entry name" value="PROTEIN_KINASE_DOM"/>
    <property type="match status" value="1"/>
</dbReference>
<dbReference type="Pfam" id="PF00069">
    <property type="entry name" value="Pkinase"/>
    <property type="match status" value="1"/>
</dbReference>
<gene>
    <name evidence="2" type="ORF">BDZ94DRAFT_1174775</name>
</gene>
<proteinExistence type="predicted"/>
<dbReference type="InterPro" id="IPR000719">
    <property type="entry name" value="Prot_kinase_dom"/>
</dbReference>
<keyword evidence="3" id="KW-1185">Reference proteome</keyword>
<dbReference type="GO" id="GO:0005634">
    <property type="term" value="C:nucleus"/>
    <property type="evidence" value="ECO:0007669"/>
    <property type="project" value="TreeGrafter"/>
</dbReference>
<dbReference type="EMBL" id="MU150356">
    <property type="protein sequence ID" value="KAF9457848.1"/>
    <property type="molecule type" value="Genomic_DNA"/>
</dbReference>
<dbReference type="Proteomes" id="UP000807353">
    <property type="component" value="Unassembled WGS sequence"/>
</dbReference>
<accession>A0A9P5XUK1</accession>
<comment type="caution">
    <text evidence="2">The sequence shown here is derived from an EMBL/GenBank/DDBJ whole genome shotgun (WGS) entry which is preliminary data.</text>
</comment>
<keyword evidence="2" id="KW-0808">Transferase</keyword>
<dbReference type="InterPro" id="IPR008271">
    <property type="entry name" value="Ser/Thr_kinase_AS"/>
</dbReference>
<evidence type="ECO:0000259" key="1">
    <source>
        <dbReference type="PROSITE" id="PS50011"/>
    </source>
</evidence>
<sequence>MAEYRLYSAEIYWRDHYFWFKEHGYLLRPRYHPEWVASWKGAAKSRLHFEDAQVGMMSTVVMSATHLSDGAQVMLKRLTKSSTNELAIGRLFSSSPHNSHKSNHCVPLHDVLVHPDEDSVFLVNPLLTDWDEPKLETIGEVVEFFRQLFEGLEYMHNQGVAHNDVKFDNVMVDPRPLYDEPFHPTDPTMSQDYTHYVKRYSRTLRPVKYYYIDFGNALQFNLDDGPPRVPIRPGGYGGDRSVPEFKSLTECDPFPVDVYRAGNLIRHAFMVGFGAKHGMDFMQPLLHDMCQDDPTKRPTMSEVVTRFAELRKGLSTWKLRSRLISKDESTLSRLFRFPVHWTYQLLEFKRRTPPTLRIDEH</sequence>
<reference evidence="2" key="1">
    <citation type="submission" date="2020-11" db="EMBL/GenBank/DDBJ databases">
        <authorList>
            <consortium name="DOE Joint Genome Institute"/>
            <person name="Ahrendt S."/>
            <person name="Riley R."/>
            <person name="Andreopoulos W."/>
            <person name="Labutti K."/>
            <person name="Pangilinan J."/>
            <person name="Ruiz-Duenas F.J."/>
            <person name="Barrasa J.M."/>
            <person name="Sanchez-Garcia M."/>
            <person name="Camarero S."/>
            <person name="Miyauchi S."/>
            <person name="Serrano A."/>
            <person name="Linde D."/>
            <person name="Babiker R."/>
            <person name="Drula E."/>
            <person name="Ayuso-Fernandez I."/>
            <person name="Pacheco R."/>
            <person name="Padilla G."/>
            <person name="Ferreira P."/>
            <person name="Barriuso J."/>
            <person name="Kellner H."/>
            <person name="Castanera R."/>
            <person name="Alfaro M."/>
            <person name="Ramirez L."/>
            <person name="Pisabarro A.G."/>
            <person name="Kuo A."/>
            <person name="Tritt A."/>
            <person name="Lipzen A."/>
            <person name="He G."/>
            <person name="Yan M."/>
            <person name="Ng V."/>
            <person name="Cullen D."/>
            <person name="Martin F."/>
            <person name="Rosso M.-N."/>
            <person name="Henrissat B."/>
            <person name="Hibbett D."/>
            <person name="Martinez A.T."/>
            <person name="Grigoriev I.V."/>
        </authorList>
    </citation>
    <scope>NUCLEOTIDE SEQUENCE</scope>
    <source>
        <strain evidence="2">CBS 247.69</strain>
    </source>
</reference>
<protein>
    <submittedName>
        <fullName evidence="2">Kinase-like domain-containing protein</fullName>
    </submittedName>
</protein>
<organism evidence="2 3">
    <name type="scientific">Collybia nuda</name>
    <dbReference type="NCBI Taxonomy" id="64659"/>
    <lineage>
        <taxon>Eukaryota</taxon>
        <taxon>Fungi</taxon>
        <taxon>Dikarya</taxon>
        <taxon>Basidiomycota</taxon>
        <taxon>Agaricomycotina</taxon>
        <taxon>Agaricomycetes</taxon>
        <taxon>Agaricomycetidae</taxon>
        <taxon>Agaricales</taxon>
        <taxon>Tricholomatineae</taxon>
        <taxon>Clitocybaceae</taxon>
        <taxon>Collybia</taxon>
    </lineage>
</organism>
<keyword evidence="2" id="KW-0418">Kinase</keyword>
<dbReference type="GO" id="GO:0004674">
    <property type="term" value="F:protein serine/threonine kinase activity"/>
    <property type="evidence" value="ECO:0007669"/>
    <property type="project" value="TreeGrafter"/>
</dbReference>
<dbReference type="PANTHER" id="PTHR44167">
    <property type="entry name" value="OVARIAN-SPECIFIC SERINE/THREONINE-PROTEIN KINASE LOK-RELATED"/>
    <property type="match status" value="1"/>
</dbReference>
<dbReference type="GO" id="GO:0044773">
    <property type="term" value="P:mitotic DNA damage checkpoint signaling"/>
    <property type="evidence" value="ECO:0007669"/>
    <property type="project" value="TreeGrafter"/>
</dbReference>
<feature type="domain" description="Protein kinase" evidence="1">
    <location>
        <begin position="1"/>
        <end position="361"/>
    </location>
</feature>
<dbReference type="SMART" id="SM00220">
    <property type="entry name" value="S_TKc"/>
    <property type="match status" value="1"/>
</dbReference>
<dbReference type="Gene3D" id="1.10.510.10">
    <property type="entry name" value="Transferase(Phosphotransferase) domain 1"/>
    <property type="match status" value="1"/>
</dbReference>
<evidence type="ECO:0000313" key="2">
    <source>
        <dbReference type="EMBL" id="KAF9457848.1"/>
    </source>
</evidence>
<evidence type="ECO:0000313" key="3">
    <source>
        <dbReference type="Proteomes" id="UP000807353"/>
    </source>
</evidence>
<dbReference type="AlphaFoldDB" id="A0A9P5XUK1"/>
<dbReference type="PROSITE" id="PS00108">
    <property type="entry name" value="PROTEIN_KINASE_ST"/>
    <property type="match status" value="1"/>
</dbReference>
<dbReference type="SUPFAM" id="SSF56112">
    <property type="entry name" value="Protein kinase-like (PK-like)"/>
    <property type="match status" value="1"/>
</dbReference>
<dbReference type="InterPro" id="IPR011009">
    <property type="entry name" value="Kinase-like_dom_sf"/>
</dbReference>
<dbReference type="GO" id="GO:0005524">
    <property type="term" value="F:ATP binding"/>
    <property type="evidence" value="ECO:0007669"/>
    <property type="project" value="InterPro"/>
</dbReference>
<dbReference type="PANTHER" id="PTHR44167:SF30">
    <property type="entry name" value="PHOSPHORYLASE KINASE"/>
    <property type="match status" value="1"/>
</dbReference>
<name>A0A9P5XUK1_9AGAR</name>